<dbReference type="Proteomes" id="UP000317835">
    <property type="component" value="Chromosome"/>
</dbReference>
<accession>A0A518HDR2</accession>
<dbReference type="RefSeq" id="WP_145277645.1">
    <property type="nucleotide sequence ID" value="NZ_CP036426.1"/>
</dbReference>
<proteinExistence type="predicted"/>
<gene>
    <name evidence="1" type="ORF">ElP_67940</name>
</gene>
<evidence type="ECO:0000313" key="2">
    <source>
        <dbReference type="Proteomes" id="UP000317835"/>
    </source>
</evidence>
<dbReference type="KEGG" id="tpla:ElP_67940"/>
<protein>
    <submittedName>
        <fullName evidence="1">Uncharacterized protein</fullName>
    </submittedName>
</protein>
<keyword evidence="2" id="KW-1185">Reference proteome</keyword>
<reference evidence="1 2" key="1">
    <citation type="submission" date="2019-02" db="EMBL/GenBank/DDBJ databases">
        <title>Deep-cultivation of Planctomycetes and their phenomic and genomic characterization uncovers novel biology.</title>
        <authorList>
            <person name="Wiegand S."/>
            <person name="Jogler M."/>
            <person name="Boedeker C."/>
            <person name="Pinto D."/>
            <person name="Vollmers J."/>
            <person name="Rivas-Marin E."/>
            <person name="Kohn T."/>
            <person name="Peeters S.H."/>
            <person name="Heuer A."/>
            <person name="Rast P."/>
            <person name="Oberbeckmann S."/>
            <person name="Bunk B."/>
            <person name="Jeske O."/>
            <person name="Meyerdierks A."/>
            <person name="Storesund J.E."/>
            <person name="Kallscheuer N."/>
            <person name="Luecker S."/>
            <person name="Lage O.M."/>
            <person name="Pohl T."/>
            <person name="Merkel B.J."/>
            <person name="Hornburger P."/>
            <person name="Mueller R.-W."/>
            <person name="Bruemmer F."/>
            <person name="Labrenz M."/>
            <person name="Spormann A.M."/>
            <person name="Op den Camp H."/>
            <person name="Overmann J."/>
            <person name="Amann R."/>
            <person name="Jetten M.S.M."/>
            <person name="Mascher T."/>
            <person name="Medema M.H."/>
            <person name="Devos D.P."/>
            <person name="Kaster A.-K."/>
            <person name="Ovreas L."/>
            <person name="Rohde M."/>
            <person name="Galperin M.Y."/>
            <person name="Jogler C."/>
        </authorList>
    </citation>
    <scope>NUCLEOTIDE SEQUENCE [LARGE SCALE GENOMIC DNA]</scope>
    <source>
        <strain evidence="1 2">ElP</strain>
    </source>
</reference>
<name>A0A518HDR2_9BACT</name>
<dbReference type="AlphaFoldDB" id="A0A518HDR2"/>
<sequence>MANHKLTILRHPAYKKIQTYLDHKEVDSPTRRIAYADGVVAISGRAGVRLAAEQYGLDLGSEGIVERFLGIMRAYGVSKQEVWDLDACAEAHLWMTLTGLHSRYVEERQAPRHRHRHPRHLDAWAFEIDGKNRPKEDSPCRNCRQWVRKEFQTVNGTD</sequence>
<dbReference type="OrthoDB" id="9924086at2"/>
<dbReference type="EMBL" id="CP036426">
    <property type="protein sequence ID" value="QDV38836.1"/>
    <property type="molecule type" value="Genomic_DNA"/>
</dbReference>
<evidence type="ECO:0000313" key="1">
    <source>
        <dbReference type="EMBL" id="QDV38836.1"/>
    </source>
</evidence>
<organism evidence="1 2">
    <name type="scientific">Tautonia plasticadhaerens</name>
    <dbReference type="NCBI Taxonomy" id="2527974"/>
    <lineage>
        <taxon>Bacteria</taxon>
        <taxon>Pseudomonadati</taxon>
        <taxon>Planctomycetota</taxon>
        <taxon>Planctomycetia</taxon>
        <taxon>Isosphaerales</taxon>
        <taxon>Isosphaeraceae</taxon>
        <taxon>Tautonia</taxon>
    </lineage>
</organism>